<dbReference type="Proteomes" id="UP001501474">
    <property type="component" value="Unassembled WGS sequence"/>
</dbReference>
<evidence type="ECO:0000313" key="7">
    <source>
        <dbReference type="Proteomes" id="UP001501474"/>
    </source>
</evidence>
<evidence type="ECO:0000256" key="1">
    <source>
        <dbReference type="ARBA" id="ARBA00001957"/>
    </source>
</evidence>
<dbReference type="InterPro" id="IPR010071">
    <property type="entry name" value="AA_adenyl_dom"/>
</dbReference>
<evidence type="ECO:0000313" key="6">
    <source>
        <dbReference type="EMBL" id="GAA2244503.1"/>
    </source>
</evidence>
<dbReference type="Pfam" id="PF00501">
    <property type="entry name" value="AMP-binding"/>
    <property type="match status" value="1"/>
</dbReference>
<dbReference type="InterPro" id="IPR000873">
    <property type="entry name" value="AMP-dep_synth/lig_dom"/>
</dbReference>
<dbReference type="InterPro" id="IPR036736">
    <property type="entry name" value="ACP-like_sf"/>
</dbReference>
<accession>A0ABN3DZF0</accession>
<dbReference type="InterPro" id="IPR009081">
    <property type="entry name" value="PP-bd_ACP"/>
</dbReference>
<reference evidence="6 7" key="1">
    <citation type="journal article" date="2019" name="Int. J. Syst. Evol. Microbiol.">
        <title>The Global Catalogue of Microorganisms (GCM) 10K type strain sequencing project: providing services to taxonomists for standard genome sequencing and annotation.</title>
        <authorList>
            <consortium name="The Broad Institute Genomics Platform"/>
            <consortium name="The Broad Institute Genome Sequencing Center for Infectious Disease"/>
            <person name="Wu L."/>
            <person name="Ma J."/>
        </authorList>
    </citation>
    <scope>NUCLEOTIDE SEQUENCE [LARGE SCALE GENOMIC DNA]</scope>
    <source>
        <strain evidence="6 7">JCM 3053</strain>
    </source>
</reference>
<gene>
    <name evidence="6" type="ORF">GCM10010104_45870</name>
</gene>
<dbReference type="InterPro" id="IPR045851">
    <property type="entry name" value="AMP-bd_C_sf"/>
</dbReference>
<comment type="caution">
    <text evidence="6">The sequence shown here is derived from an EMBL/GenBank/DDBJ whole genome shotgun (WGS) entry which is preliminary data.</text>
</comment>
<dbReference type="SUPFAM" id="SSF52777">
    <property type="entry name" value="CoA-dependent acyltransferases"/>
    <property type="match status" value="2"/>
</dbReference>
<dbReference type="InterPro" id="IPR020845">
    <property type="entry name" value="AMP-binding_CS"/>
</dbReference>
<evidence type="ECO:0000256" key="3">
    <source>
        <dbReference type="ARBA" id="ARBA00022553"/>
    </source>
</evidence>
<dbReference type="Gene3D" id="3.30.300.30">
    <property type="match status" value="1"/>
</dbReference>
<keyword evidence="7" id="KW-1185">Reference proteome</keyword>
<dbReference type="PROSITE" id="PS50075">
    <property type="entry name" value="CARRIER"/>
    <property type="match status" value="1"/>
</dbReference>
<dbReference type="Pfam" id="PF00550">
    <property type="entry name" value="PP-binding"/>
    <property type="match status" value="1"/>
</dbReference>
<dbReference type="Gene3D" id="3.30.559.10">
    <property type="entry name" value="Chloramphenicol acetyltransferase-like domain"/>
    <property type="match status" value="1"/>
</dbReference>
<feature type="domain" description="Carrier" evidence="5">
    <location>
        <begin position="542"/>
        <end position="617"/>
    </location>
</feature>
<dbReference type="PANTHER" id="PTHR45527">
    <property type="entry name" value="NONRIBOSOMAL PEPTIDE SYNTHETASE"/>
    <property type="match status" value="1"/>
</dbReference>
<dbReference type="Pfam" id="PF00668">
    <property type="entry name" value="Condensation"/>
    <property type="match status" value="1"/>
</dbReference>
<keyword evidence="3" id="KW-0597">Phosphoprotein</keyword>
<dbReference type="PROSITE" id="PS00455">
    <property type="entry name" value="AMP_BINDING"/>
    <property type="match status" value="1"/>
</dbReference>
<name>A0ABN3DZF0_9ACTN</name>
<evidence type="ECO:0000256" key="2">
    <source>
        <dbReference type="ARBA" id="ARBA00022450"/>
    </source>
</evidence>
<dbReference type="InterPro" id="IPR023213">
    <property type="entry name" value="CAT-like_dom_sf"/>
</dbReference>
<feature type="region of interest" description="Disordered" evidence="4">
    <location>
        <begin position="521"/>
        <end position="544"/>
    </location>
</feature>
<dbReference type="SMART" id="SM00823">
    <property type="entry name" value="PKS_PP"/>
    <property type="match status" value="1"/>
</dbReference>
<dbReference type="Gene3D" id="3.30.559.30">
    <property type="entry name" value="Nonribosomal peptide synthetase, condensation domain"/>
    <property type="match status" value="1"/>
</dbReference>
<comment type="cofactor">
    <cofactor evidence="1">
        <name>pantetheine 4'-phosphate</name>
        <dbReference type="ChEBI" id="CHEBI:47942"/>
    </cofactor>
</comment>
<dbReference type="SUPFAM" id="SSF56801">
    <property type="entry name" value="Acetyl-CoA synthetase-like"/>
    <property type="match status" value="1"/>
</dbReference>
<protein>
    <submittedName>
        <fullName evidence="6">AMP-binding protein</fullName>
    </submittedName>
</protein>
<dbReference type="NCBIfam" id="TIGR01733">
    <property type="entry name" value="AA-adenyl-dom"/>
    <property type="match status" value="1"/>
</dbReference>
<dbReference type="InterPro" id="IPR042099">
    <property type="entry name" value="ANL_N_sf"/>
</dbReference>
<dbReference type="SUPFAM" id="SSF47336">
    <property type="entry name" value="ACP-like"/>
    <property type="match status" value="1"/>
</dbReference>
<proteinExistence type="predicted"/>
<evidence type="ECO:0000256" key="4">
    <source>
        <dbReference type="SAM" id="MobiDB-lite"/>
    </source>
</evidence>
<keyword evidence="2" id="KW-0596">Phosphopantetheine</keyword>
<dbReference type="InterPro" id="IPR020806">
    <property type="entry name" value="PKS_PP-bd"/>
</dbReference>
<dbReference type="Gene3D" id="1.10.1200.10">
    <property type="entry name" value="ACP-like"/>
    <property type="match status" value="1"/>
</dbReference>
<feature type="region of interest" description="Disordered" evidence="4">
    <location>
        <begin position="1"/>
        <end position="30"/>
    </location>
</feature>
<evidence type="ECO:0000259" key="5">
    <source>
        <dbReference type="PROSITE" id="PS50075"/>
    </source>
</evidence>
<dbReference type="InterPro" id="IPR001242">
    <property type="entry name" value="Condensation_dom"/>
</dbReference>
<dbReference type="EMBL" id="BAAART010000097">
    <property type="protein sequence ID" value="GAA2244503.1"/>
    <property type="molecule type" value="Genomic_DNA"/>
</dbReference>
<dbReference type="PANTHER" id="PTHR45527:SF1">
    <property type="entry name" value="FATTY ACID SYNTHASE"/>
    <property type="match status" value="1"/>
</dbReference>
<organism evidence="6 7">
    <name type="scientific">Streptomyces indiaensis</name>
    <dbReference type="NCBI Taxonomy" id="284033"/>
    <lineage>
        <taxon>Bacteria</taxon>
        <taxon>Bacillati</taxon>
        <taxon>Actinomycetota</taxon>
        <taxon>Actinomycetes</taxon>
        <taxon>Kitasatosporales</taxon>
        <taxon>Streptomycetaceae</taxon>
        <taxon>Streptomyces</taxon>
    </lineage>
</organism>
<dbReference type="Gene3D" id="3.40.50.12780">
    <property type="entry name" value="N-terminal domain of ligase-like"/>
    <property type="match status" value="1"/>
</dbReference>
<sequence>MFAKPEHPPQKGLSVQMEPDEAPARPSRRPAAGIHEVVAGIARLRPTAVALVQGDRTRTYQQLDAAADAWAARLAEAGVARGHLVPILMPRGIELVTSILAVLKLGAAYALCDPAWPDRRLEEVAGQLGARVLVTDPDAAGRTSLAAWLPPQGDERAPDGFRAATVTGTDPACVFFTSGTTGRPKGVLSPHRATTRLFCPEGFLPFGPDTVMPLAAALPWDAFSLELWAALLNGGTSVIVDEPYLSAHSLRDGISRHGVQTVWLTSSLFNMIVDEDPGAFGGLRTVITGGERLSASHVRTFLRRHPGVRLVNGYGPVESTVFVATHDLAPADCELPDGVPVGRPVPGTGIHVLQGERPCAVGETGEICVTGEGLALGYLEQGEPSGTAFPSLTLGGRTERVYRTGDLGYWDERGVLHYRGRADRQLKVRGHRVEPAEIERQIEDLLPSVRACRVVARRDATGAAQGLLAFCVPATPGDPLAGASAVLRSALVPYQRPELVISVDAFPLTPTGKLDERRLLAGAPRPGDAQPAARSRCRPGEDDGDETVRLVREAFAAVLDTDDVPPDVPFAELGGTSLAAGRVCARLAARLGFPLPLSRFFRDPTVAGVAAWLAGERRGTDAAPAQPCTSLSGTSLSASAIHGKPPQAASVDGFPEVPLTPMQTVHLTRNLLDPTDRTAYCMVFWTLTGPLDRAALAAAVARVHRRHEPLRSAYVIGPRPTALVTDIEAPELETLPARPSAEEAVETLRTELSDLLEITEGEIWRAAVVPVDADPADAADTVVFGCVVHHIAFDGWSESVLARELAAAYNAVAQSGEHTAPPPPSLAEAWHRRTERRKRADLAAQRTFVAEELAHTPELHWPAPGEAGGPRTPRIAEVLLSPAESAAIDARAADAGVTRFVVLLAAYAQTLAGITGQRDFAVGVPVAQRADDGLDRAIGCHVETVCVRLNGSVFTDDDSLPAVRRSVERAFSAQDLSLPEVLEIVRPHRSARPPLFQTLFVLQDNAPADLRLDGLHTRFVRPPYLDLPLEAHMEVWPLPDGGARLVLSFRPDALGDRTAHELLKRFADRLRTANRGDHDDLGSPHS</sequence>